<keyword evidence="1 2" id="KW-0430">Lectin</keyword>
<dbReference type="PANTHER" id="PTHR11346:SF112">
    <property type="entry name" value="GALECTIN"/>
    <property type="match status" value="1"/>
</dbReference>
<dbReference type="GO" id="GO:0005615">
    <property type="term" value="C:extracellular space"/>
    <property type="evidence" value="ECO:0007669"/>
    <property type="project" value="TreeGrafter"/>
</dbReference>
<evidence type="ECO:0000256" key="1">
    <source>
        <dbReference type="ARBA" id="ARBA00022734"/>
    </source>
</evidence>
<protein>
    <recommendedName>
        <fullName evidence="2">Galectin</fullName>
    </recommendedName>
</protein>
<dbReference type="FunFam" id="2.60.120.200:FF:000021">
    <property type="entry name" value="Galectin"/>
    <property type="match status" value="1"/>
</dbReference>
<dbReference type="SMART" id="SM00276">
    <property type="entry name" value="GLECT"/>
    <property type="match status" value="1"/>
</dbReference>
<dbReference type="GO" id="GO:0030246">
    <property type="term" value="F:carbohydrate binding"/>
    <property type="evidence" value="ECO:0007669"/>
    <property type="project" value="UniProtKB-UniRule"/>
</dbReference>
<sequence>MYFSLSVSPFSLSLQGVVVKNMSFKVGQTLTITGIPNSEATQLKEVPYPFCLCALLFLSCSFVINVGNSEDDLALHMNPRFDAHGDTRAVVCNSYHGGKWCEEHREGGFPFNQGQEFKINITFTKEQFLVSFPDGSEIHFPNRQGDEKYKYMHFEGDVRIQGVEIK</sequence>
<dbReference type="CDD" id="cd00070">
    <property type="entry name" value="GLECT"/>
    <property type="match status" value="1"/>
</dbReference>
<name>A0AAZ3NNM1_ONCTS</name>
<dbReference type="InterPro" id="IPR001079">
    <property type="entry name" value="Galectin_CRD"/>
</dbReference>
<dbReference type="GO" id="GO:0043236">
    <property type="term" value="F:laminin binding"/>
    <property type="evidence" value="ECO:0007669"/>
    <property type="project" value="TreeGrafter"/>
</dbReference>
<dbReference type="GO" id="GO:0016936">
    <property type="term" value="F:galactoside binding"/>
    <property type="evidence" value="ECO:0007669"/>
    <property type="project" value="TreeGrafter"/>
</dbReference>
<reference evidence="5" key="1">
    <citation type="journal article" date="2018" name="PLoS ONE">
        <title>Chinook salmon (Oncorhynchus tshawytscha) genome and transcriptome.</title>
        <authorList>
            <person name="Christensen K.A."/>
            <person name="Leong J.S."/>
            <person name="Sakhrani D."/>
            <person name="Biagi C.A."/>
            <person name="Minkley D.R."/>
            <person name="Withler R.E."/>
            <person name="Rondeau E.B."/>
            <person name="Koop B.F."/>
            <person name="Devlin R.H."/>
        </authorList>
    </citation>
    <scope>NUCLEOTIDE SEQUENCE [LARGE SCALE GENOMIC DNA]</scope>
</reference>
<dbReference type="AlphaFoldDB" id="A0AAZ3NNM1"/>
<dbReference type="Gene3D" id="2.60.120.200">
    <property type="match status" value="1"/>
</dbReference>
<dbReference type="GeneTree" id="ENSGT00940000155025"/>
<organism evidence="4 5">
    <name type="scientific">Oncorhynchus tshawytscha</name>
    <name type="common">Chinook salmon</name>
    <name type="synonym">Salmo tshawytscha</name>
    <dbReference type="NCBI Taxonomy" id="74940"/>
    <lineage>
        <taxon>Eukaryota</taxon>
        <taxon>Metazoa</taxon>
        <taxon>Chordata</taxon>
        <taxon>Craniata</taxon>
        <taxon>Vertebrata</taxon>
        <taxon>Euteleostomi</taxon>
        <taxon>Actinopterygii</taxon>
        <taxon>Neopterygii</taxon>
        <taxon>Teleostei</taxon>
        <taxon>Protacanthopterygii</taxon>
        <taxon>Salmoniformes</taxon>
        <taxon>Salmonidae</taxon>
        <taxon>Salmoninae</taxon>
        <taxon>Oncorhynchus</taxon>
    </lineage>
</organism>
<evidence type="ECO:0000313" key="5">
    <source>
        <dbReference type="Proteomes" id="UP000694402"/>
    </source>
</evidence>
<dbReference type="InterPro" id="IPR013320">
    <property type="entry name" value="ConA-like_dom_sf"/>
</dbReference>
<dbReference type="InterPro" id="IPR044156">
    <property type="entry name" value="Galectin-like"/>
</dbReference>
<accession>A0AAZ3NNM1</accession>
<dbReference type="PANTHER" id="PTHR11346">
    <property type="entry name" value="GALECTIN"/>
    <property type="match status" value="1"/>
</dbReference>
<reference evidence="4" key="2">
    <citation type="submission" date="2025-08" db="UniProtKB">
        <authorList>
            <consortium name="Ensembl"/>
        </authorList>
    </citation>
    <scope>IDENTIFICATION</scope>
</reference>
<dbReference type="PROSITE" id="PS51304">
    <property type="entry name" value="GALECTIN"/>
    <property type="match status" value="1"/>
</dbReference>
<proteinExistence type="predicted"/>
<dbReference type="SUPFAM" id="SSF49899">
    <property type="entry name" value="Concanavalin A-like lectins/glucanases"/>
    <property type="match status" value="1"/>
</dbReference>
<keyword evidence="5" id="KW-1185">Reference proteome</keyword>
<dbReference type="Proteomes" id="UP000694402">
    <property type="component" value="Unassembled WGS sequence"/>
</dbReference>
<evidence type="ECO:0000259" key="3">
    <source>
        <dbReference type="PROSITE" id="PS51304"/>
    </source>
</evidence>
<evidence type="ECO:0000313" key="4">
    <source>
        <dbReference type="Ensembl" id="ENSOTSP00005106022.1"/>
    </source>
</evidence>
<dbReference type="SMART" id="SM00908">
    <property type="entry name" value="Gal-bind_lectin"/>
    <property type="match status" value="1"/>
</dbReference>
<dbReference type="Ensembl" id="ENSOTST00005183441.1">
    <property type="protein sequence ID" value="ENSOTSP00005106022.1"/>
    <property type="gene ID" value="ENSOTSG00005080009.1"/>
</dbReference>
<gene>
    <name evidence="4" type="primary">LOC112219553</name>
</gene>
<feature type="domain" description="Galectin" evidence="3">
    <location>
        <begin position="16"/>
        <end position="166"/>
    </location>
</feature>
<reference evidence="4" key="3">
    <citation type="submission" date="2025-09" db="UniProtKB">
        <authorList>
            <consortium name="Ensembl"/>
        </authorList>
    </citation>
    <scope>IDENTIFICATION</scope>
</reference>
<evidence type="ECO:0000256" key="2">
    <source>
        <dbReference type="RuleBase" id="RU102079"/>
    </source>
</evidence>
<dbReference type="Pfam" id="PF00337">
    <property type="entry name" value="Gal-bind_lectin"/>
    <property type="match status" value="1"/>
</dbReference>